<comment type="caution">
    <text evidence="3">The sequence shown here is derived from an EMBL/GenBank/DDBJ whole genome shotgun (WGS) entry which is preliminary data.</text>
</comment>
<dbReference type="PANTHER" id="PTHR43316">
    <property type="entry name" value="HYDROLASE, HALOACID DELAHOGENASE-RELATED"/>
    <property type="match status" value="1"/>
</dbReference>
<dbReference type="GO" id="GO:0016787">
    <property type="term" value="F:hydrolase activity"/>
    <property type="evidence" value="ECO:0007669"/>
    <property type="project" value="UniProtKB-KW"/>
</dbReference>
<sequence length="276" mass="31161">MDIVTSPRIEAMVFDAMFTLLLAKGSRRKMMAKIFLKHLRRIAKRLGIKFRPSKGFARRLMRITKRVREATPPTRDYGRDWSRVNRRIAAEMLGVSEELVLMEEGLAIHQEVLSDPDHYEVPRNIREMLKLAKKLGFRLAIASNQNEADLLPMLEKHKIGDFFEKVLCSDKLGICKPDPDFFKRAYAEIGVASESVCYIGNSIRNDLSAAWIGSRVVLIDYDGGLKINETGGGLYLVKVVRNIEELCDWLGEQAKSPIKGPAKASDAAVSRRAVNE</sequence>
<dbReference type="Gene3D" id="3.40.50.1000">
    <property type="entry name" value="HAD superfamily/HAD-like"/>
    <property type="match status" value="1"/>
</dbReference>
<dbReference type="SUPFAM" id="SSF56784">
    <property type="entry name" value="HAD-like"/>
    <property type="match status" value="1"/>
</dbReference>
<dbReference type="Proteomes" id="UP000176303">
    <property type="component" value="Unassembled WGS sequence"/>
</dbReference>
<dbReference type="Pfam" id="PF13419">
    <property type="entry name" value="HAD_2"/>
    <property type="match status" value="1"/>
</dbReference>
<keyword evidence="1" id="KW-0378">Hydrolase</keyword>
<dbReference type="NCBIfam" id="TIGR01549">
    <property type="entry name" value="HAD-SF-IA-v1"/>
    <property type="match status" value="1"/>
</dbReference>
<evidence type="ECO:0000256" key="1">
    <source>
        <dbReference type="ARBA" id="ARBA00022801"/>
    </source>
</evidence>
<dbReference type="PANTHER" id="PTHR43316:SF3">
    <property type="entry name" value="HALOACID DEHALOGENASE, TYPE II (AFU_ORTHOLOGUE AFUA_2G07750)-RELATED"/>
    <property type="match status" value="1"/>
</dbReference>
<feature type="region of interest" description="Disordered" evidence="2">
    <location>
        <begin position="257"/>
        <end position="276"/>
    </location>
</feature>
<accession>A0A1F7U7M3</accession>
<organism evidence="3 4">
    <name type="scientific">Candidatus Uhrbacteria bacterium RIFCSPHIGHO2_02_FULL_57_19</name>
    <dbReference type="NCBI Taxonomy" id="1802391"/>
    <lineage>
        <taxon>Bacteria</taxon>
        <taxon>Candidatus Uhriibacteriota</taxon>
    </lineage>
</organism>
<dbReference type="CDD" id="cd01427">
    <property type="entry name" value="HAD_like"/>
    <property type="match status" value="1"/>
</dbReference>
<evidence type="ECO:0000256" key="2">
    <source>
        <dbReference type="SAM" id="MobiDB-lite"/>
    </source>
</evidence>
<dbReference type="PRINTS" id="PR00413">
    <property type="entry name" value="HADHALOGNASE"/>
</dbReference>
<dbReference type="AlphaFoldDB" id="A0A1F7U7M3"/>
<dbReference type="InterPro" id="IPR036412">
    <property type="entry name" value="HAD-like_sf"/>
</dbReference>
<evidence type="ECO:0000313" key="4">
    <source>
        <dbReference type="Proteomes" id="UP000176303"/>
    </source>
</evidence>
<reference evidence="3 4" key="1">
    <citation type="journal article" date="2016" name="Nat. Commun.">
        <title>Thousands of microbial genomes shed light on interconnected biogeochemical processes in an aquifer system.</title>
        <authorList>
            <person name="Anantharaman K."/>
            <person name="Brown C.T."/>
            <person name="Hug L.A."/>
            <person name="Sharon I."/>
            <person name="Castelle C.J."/>
            <person name="Probst A.J."/>
            <person name="Thomas B.C."/>
            <person name="Singh A."/>
            <person name="Wilkins M.J."/>
            <person name="Karaoz U."/>
            <person name="Brodie E.L."/>
            <person name="Williams K.H."/>
            <person name="Hubbard S.S."/>
            <person name="Banfield J.F."/>
        </authorList>
    </citation>
    <scope>NUCLEOTIDE SEQUENCE [LARGE SCALE GENOMIC DNA]</scope>
</reference>
<dbReference type="EMBL" id="MGDZ01000004">
    <property type="protein sequence ID" value="OGL74249.1"/>
    <property type="molecule type" value="Genomic_DNA"/>
</dbReference>
<dbReference type="InterPro" id="IPR006439">
    <property type="entry name" value="HAD-SF_hydro_IA"/>
</dbReference>
<dbReference type="InterPro" id="IPR051540">
    <property type="entry name" value="S-2-haloacid_dehalogenase"/>
</dbReference>
<dbReference type="STRING" id="1802391.A3D72_03675"/>
<proteinExistence type="predicted"/>
<gene>
    <name evidence="3" type="ORF">A3D72_03675</name>
</gene>
<name>A0A1F7U7M3_9BACT</name>
<dbReference type="InterPro" id="IPR041492">
    <property type="entry name" value="HAD_2"/>
</dbReference>
<dbReference type="InterPro" id="IPR023214">
    <property type="entry name" value="HAD_sf"/>
</dbReference>
<evidence type="ECO:0000313" key="3">
    <source>
        <dbReference type="EMBL" id="OGL74249.1"/>
    </source>
</evidence>
<evidence type="ECO:0008006" key="5">
    <source>
        <dbReference type="Google" id="ProtNLM"/>
    </source>
</evidence>
<protein>
    <recommendedName>
        <fullName evidence="5">Haloacid dehalogenase</fullName>
    </recommendedName>
</protein>